<organism evidence="2 3">
    <name type="scientific">Favolaschia claudopus</name>
    <dbReference type="NCBI Taxonomy" id="2862362"/>
    <lineage>
        <taxon>Eukaryota</taxon>
        <taxon>Fungi</taxon>
        <taxon>Dikarya</taxon>
        <taxon>Basidiomycota</taxon>
        <taxon>Agaricomycotina</taxon>
        <taxon>Agaricomycetes</taxon>
        <taxon>Agaricomycetidae</taxon>
        <taxon>Agaricales</taxon>
        <taxon>Marasmiineae</taxon>
        <taxon>Mycenaceae</taxon>
        <taxon>Favolaschia</taxon>
    </lineage>
</organism>
<dbReference type="AlphaFoldDB" id="A0AAW0ARV1"/>
<proteinExistence type="predicted"/>
<sequence>MHVLPEKYGLGPFPYPLETSWTGCYPTSPMDIDSPISNCFSPMDIDEPKLLHQDDVGDRFHSSSTELATQDTLEALELVNEDSQPLLRANEKRSGVVKKKAWRCGHLTIKSDKIERIVSDSRTVHATEDPARLQAELVRRKAEPKSVRGLRGQRGRYVWSLLMIVGRHDVEKVINLIVIPFVFRPQRLCQQEKTDGCKWGWASAVRHLEYPTVWVHGRIIQEQQSIHELPTTVKTIPRIYYEPVNLSSVKNKLKASQYKKSVCLQRHWYTDIIPDNEYSEQPTPPSFSISSIRQLNLYRPKGLHHSIERINLHSEHPKSTIEEIGKAIKLPQESAGRRDKAHSSQRGRRRTERLKKTPYFQIVQNVNPPQCPKEGFKPSERSIKVSIENITTIGTSGQCCA</sequence>
<gene>
    <name evidence="2" type="ORF">R3P38DRAFT_2786678</name>
</gene>
<dbReference type="EMBL" id="JAWWNJ010000053">
    <property type="protein sequence ID" value="KAK7015746.1"/>
    <property type="molecule type" value="Genomic_DNA"/>
</dbReference>
<evidence type="ECO:0000313" key="2">
    <source>
        <dbReference type="EMBL" id="KAK7015746.1"/>
    </source>
</evidence>
<name>A0AAW0ARV1_9AGAR</name>
<feature type="region of interest" description="Disordered" evidence="1">
    <location>
        <begin position="331"/>
        <end position="357"/>
    </location>
</feature>
<dbReference type="Proteomes" id="UP001362999">
    <property type="component" value="Unassembled WGS sequence"/>
</dbReference>
<comment type="caution">
    <text evidence="2">The sequence shown here is derived from an EMBL/GenBank/DDBJ whole genome shotgun (WGS) entry which is preliminary data.</text>
</comment>
<protein>
    <submittedName>
        <fullName evidence="2">Uncharacterized protein</fullName>
    </submittedName>
</protein>
<accession>A0AAW0ARV1</accession>
<evidence type="ECO:0000256" key="1">
    <source>
        <dbReference type="SAM" id="MobiDB-lite"/>
    </source>
</evidence>
<keyword evidence="3" id="KW-1185">Reference proteome</keyword>
<evidence type="ECO:0000313" key="3">
    <source>
        <dbReference type="Proteomes" id="UP001362999"/>
    </source>
</evidence>
<reference evidence="2 3" key="1">
    <citation type="journal article" date="2024" name="J Genomics">
        <title>Draft genome sequencing and assembly of Favolaschia claudopus CIRM-BRFM 2984 isolated from oak limbs.</title>
        <authorList>
            <person name="Navarro D."/>
            <person name="Drula E."/>
            <person name="Chaduli D."/>
            <person name="Cazenave R."/>
            <person name="Ahrendt S."/>
            <person name="Wang J."/>
            <person name="Lipzen A."/>
            <person name="Daum C."/>
            <person name="Barry K."/>
            <person name="Grigoriev I.V."/>
            <person name="Favel A."/>
            <person name="Rosso M.N."/>
            <person name="Martin F."/>
        </authorList>
    </citation>
    <scope>NUCLEOTIDE SEQUENCE [LARGE SCALE GENOMIC DNA]</scope>
    <source>
        <strain evidence="2 3">CIRM-BRFM 2984</strain>
    </source>
</reference>
<feature type="compositionally biased region" description="Basic residues" evidence="1">
    <location>
        <begin position="343"/>
        <end position="353"/>
    </location>
</feature>